<dbReference type="KEGG" id="hth:HTH_0161"/>
<protein>
    <submittedName>
        <fullName evidence="2">Nitrous oxide reductase accessory protein</fullName>
    </submittedName>
</protein>
<dbReference type="PROSITE" id="PS51257">
    <property type="entry name" value="PROKAR_LIPOPROTEIN"/>
    <property type="match status" value="1"/>
</dbReference>
<dbReference type="eggNOG" id="COG4314">
    <property type="taxonomic scope" value="Bacteria"/>
</dbReference>
<reference evidence="2 3" key="1">
    <citation type="journal article" date="2010" name="J. Bacteriol.">
        <title>Complete genome sequence of the thermophilic, obligately chemolithoautotrophic hydrogen-oxidizing bacterium Hydrogenobacter thermophilus TK-6.</title>
        <authorList>
            <person name="Arai H."/>
            <person name="Kanbe H."/>
            <person name="Ishii M."/>
            <person name="Igarashi Y."/>
        </authorList>
    </citation>
    <scope>NUCLEOTIDE SEQUENCE [LARGE SCALE GENOMIC DNA]</scope>
    <source>
        <strain evidence="3">DSM 6534 / IAM 12695 / TK-6 [Tokyo]</strain>
    </source>
</reference>
<dbReference type="OrthoDB" id="9792749at2"/>
<dbReference type="STRING" id="608538.HTH_0161"/>
<keyword evidence="1" id="KW-0732">Signal</keyword>
<gene>
    <name evidence="2" type="primary">nosL</name>
    <name evidence="2" type="ordered locus">HTH_0161</name>
</gene>
<dbReference type="EMBL" id="AP011112">
    <property type="protein sequence ID" value="BAI68628.1"/>
    <property type="molecule type" value="Genomic_DNA"/>
</dbReference>
<dbReference type="InterPro" id="IPR008719">
    <property type="entry name" value="N2O_reductase_NosL"/>
</dbReference>
<dbReference type="Pfam" id="PF05573">
    <property type="entry name" value="NosL"/>
    <property type="match status" value="1"/>
</dbReference>
<dbReference type="RefSeq" id="WP_012962811.1">
    <property type="nucleotide sequence ID" value="NC_013799.1"/>
</dbReference>
<feature type="chain" id="PRO_5003042080" evidence="1">
    <location>
        <begin position="23"/>
        <end position="151"/>
    </location>
</feature>
<name>D3DFM6_HYDTT</name>
<evidence type="ECO:0000313" key="2">
    <source>
        <dbReference type="EMBL" id="BAI68628.1"/>
    </source>
</evidence>
<organism evidence="2 3">
    <name type="scientific">Hydrogenobacter thermophilus (strain DSM 6534 / IAM 12695 / TK-6)</name>
    <dbReference type="NCBI Taxonomy" id="608538"/>
    <lineage>
        <taxon>Bacteria</taxon>
        <taxon>Pseudomonadati</taxon>
        <taxon>Aquificota</taxon>
        <taxon>Aquificia</taxon>
        <taxon>Aquificales</taxon>
        <taxon>Aquificaceae</taxon>
        <taxon>Hydrogenobacter</taxon>
    </lineage>
</organism>
<feature type="signal peptide" evidence="1">
    <location>
        <begin position="1"/>
        <end position="22"/>
    </location>
</feature>
<accession>D3DFM6</accession>
<dbReference type="KEGG" id="hte:Hydth_0162"/>
<dbReference type="SUPFAM" id="SSF160387">
    <property type="entry name" value="NosL/MerB-like"/>
    <property type="match status" value="1"/>
</dbReference>
<evidence type="ECO:0000256" key="1">
    <source>
        <dbReference type="SAM" id="SignalP"/>
    </source>
</evidence>
<dbReference type="PANTHER" id="PTHR41247:SF1">
    <property type="entry name" value="HTH-TYPE TRANSCRIPTIONAL REPRESSOR YCNK"/>
    <property type="match status" value="1"/>
</dbReference>
<keyword evidence="3" id="KW-1185">Reference proteome</keyword>
<sequence>MRFLLRVLWVFLPLLLFSCATDKPQPIKVGEDVCEQCKMVIADKRFASEVITKKGKVYKFDAIECMVGYYNENEEEIKRAYVINFLNPEEFLPAQSAYYVRSPQIRSPMGMNLSAYRSREDAQKALQGKEGEILDWQALREFIKREYRFSH</sequence>
<proteinExistence type="predicted"/>
<dbReference type="Proteomes" id="UP000002574">
    <property type="component" value="Chromosome"/>
</dbReference>
<dbReference type="AlphaFoldDB" id="D3DFM6"/>
<evidence type="ECO:0000313" key="3">
    <source>
        <dbReference type="Proteomes" id="UP000002574"/>
    </source>
</evidence>
<dbReference type="PATRIC" id="fig|608538.5.peg.162"/>
<dbReference type="PANTHER" id="PTHR41247">
    <property type="entry name" value="HTH-TYPE TRANSCRIPTIONAL REPRESSOR YCNK"/>
    <property type="match status" value="1"/>
</dbReference>